<reference evidence="2 3" key="1">
    <citation type="submission" date="2019-03" db="EMBL/GenBank/DDBJ databases">
        <title>Muricauda SCR12 sp.nov, a marine bacterium isolated from Pacific Ocean:the Okinawa trough.</title>
        <authorList>
            <person name="Liu L."/>
        </authorList>
    </citation>
    <scope>NUCLEOTIDE SEQUENCE [LARGE SCALE GENOMIC DNA]</scope>
    <source>
        <strain evidence="2 3">SCR12</strain>
    </source>
</reference>
<dbReference type="OrthoDB" id="1453119at2"/>
<accession>A0A4S8RQ89</accession>
<evidence type="ECO:0000313" key="2">
    <source>
        <dbReference type="EMBL" id="THV60823.1"/>
    </source>
</evidence>
<feature type="compositionally biased region" description="Basic residues" evidence="1">
    <location>
        <begin position="76"/>
        <end position="89"/>
    </location>
</feature>
<protein>
    <submittedName>
        <fullName evidence="2">Uncharacterized protein</fullName>
    </submittedName>
</protein>
<dbReference type="EMBL" id="SNTZ01000001">
    <property type="protein sequence ID" value="THV60823.1"/>
    <property type="molecule type" value="Genomic_DNA"/>
</dbReference>
<sequence>MEEEIRVDKDFKNAFNLGYCVAKELKLKTTILKDQEKLMSNSPIHMGMQQFIDESKLSKNIKKKESLNQRAGDNLKRKKGKSRGKGPSL</sequence>
<feature type="region of interest" description="Disordered" evidence="1">
    <location>
        <begin position="61"/>
        <end position="89"/>
    </location>
</feature>
<evidence type="ECO:0000313" key="3">
    <source>
        <dbReference type="Proteomes" id="UP000310406"/>
    </source>
</evidence>
<dbReference type="Proteomes" id="UP000310406">
    <property type="component" value="Unassembled WGS sequence"/>
</dbReference>
<name>A0A4S8RQ89_9FLAO</name>
<proteinExistence type="predicted"/>
<comment type="caution">
    <text evidence="2">The sequence shown here is derived from an EMBL/GenBank/DDBJ whole genome shotgun (WGS) entry which is preliminary data.</text>
</comment>
<evidence type="ECO:0000256" key="1">
    <source>
        <dbReference type="SAM" id="MobiDB-lite"/>
    </source>
</evidence>
<gene>
    <name evidence="2" type="ORF">EZV76_00335</name>
</gene>
<dbReference type="RefSeq" id="WP_136564617.1">
    <property type="nucleotide sequence ID" value="NZ_SNTZ01000001.1"/>
</dbReference>
<keyword evidence="3" id="KW-1185">Reference proteome</keyword>
<dbReference type="AlphaFoldDB" id="A0A4S8RQ89"/>
<organism evidence="2 3">
    <name type="scientific">Flagellimonas alvinocaridis</name>
    <dbReference type="NCBI Taxonomy" id="2530200"/>
    <lineage>
        <taxon>Bacteria</taxon>
        <taxon>Pseudomonadati</taxon>
        <taxon>Bacteroidota</taxon>
        <taxon>Flavobacteriia</taxon>
        <taxon>Flavobacteriales</taxon>
        <taxon>Flavobacteriaceae</taxon>
        <taxon>Flagellimonas</taxon>
    </lineage>
</organism>